<keyword evidence="1" id="KW-0472">Membrane</keyword>
<name>A0AAN0VFF4_9PROT</name>
<gene>
    <name evidence="2" type="ORF">GbCGDNIH3_0850</name>
</gene>
<organism evidence="2 3">
    <name type="scientific">Granulibacter bethesdensis</name>
    <dbReference type="NCBI Taxonomy" id="364410"/>
    <lineage>
        <taxon>Bacteria</taxon>
        <taxon>Pseudomonadati</taxon>
        <taxon>Pseudomonadota</taxon>
        <taxon>Alphaproteobacteria</taxon>
        <taxon>Acetobacterales</taxon>
        <taxon>Acetobacteraceae</taxon>
        <taxon>Granulibacter</taxon>
    </lineage>
</organism>
<evidence type="ECO:0000313" key="2">
    <source>
        <dbReference type="EMBL" id="AHJ62675.1"/>
    </source>
</evidence>
<proteinExistence type="predicted"/>
<dbReference type="KEGG" id="gbc:GbCGDNIH3_0850"/>
<dbReference type="RefSeq" id="WP_025286358.1">
    <property type="nucleotide sequence ID" value="NZ_CP003181.2"/>
</dbReference>
<evidence type="ECO:0000313" key="3">
    <source>
        <dbReference type="Proteomes" id="UP000019438"/>
    </source>
</evidence>
<keyword evidence="1" id="KW-1133">Transmembrane helix</keyword>
<keyword evidence="1" id="KW-0812">Transmembrane</keyword>
<sequence length="101" mass="10315">MQQLLKAAVILMGVLIVAGVVALAILIPQRMGGAGWFQQGAQSISVPAPSGSRIASVGLSDKRLALHLQGGGPDRVVIVDTATGAVRAQIVLAPQIPETAR</sequence>
<protein>
    <submittedName>
        <fullName evidence="2">Uncharacterized protein</fullName>
    </submittedName>
</protein>
<evidence type="ECO:0000256" key="1">
    <source>
        <dbReference type="SAM" id="Phobius"/>
    </source>
</evidence>
<accession>A0AAN0VFF4</accession>
<dbReference type="Proteomes" id="UP000019438">
    <property type="component" value="Chromosome"/>
</dbReference>
<dbReference type="EMBL" id="CP003181">
    <property type="protein sequence ID" value="AHJ62675.1"/>
    <property type="molecule type" value="Genomic_DNA"/>
</dbReference>
<reference evidence="3" key="1">
    <citation type="submission" date="2012-06" db="EMBL/GenBank/DDBJ databases">
        <title>Genome analysis of multiple Granulibacter bethesdensis isolates demonstrates substantial genome diversity.</title>
        <authorList>
            <person name="Greenberg D.E."/>
            <person name="Porcella S.F."/>
            <person name="Zarember K."/>
            <person name="Zelazny A.M."/>
            <person name="Bruno D."/>
            <person name="Martens C."/>
            <person name="Barbian K.D."/>
            <person name="Jaske E."/>
            <person name="Holland S.M."/>
        </authorList>
    </citation>
    <scope>NUCLEOTIDE SEQUENCE [LARGE SCALE GENOMIC DNA]</scope>
    <source>
        <strain evidence="3">CGDNIH3</strain>
    </source>
</reference>
<dbReference type="AlphaFoldDB" id="A0AAN0VFF4"/>
<feature type="transmembrane region" description="Helical" evidence="1">
    <location>
        <begin position="6"/>
        <end position="27"/>
    </location>
</feature>